<dbReference type="EMBL" id="FQUS01000009">
    <property type="protein sequence ID" value="SHF50646.1"/>
    <property type="molecule type" value="Genomic_DNA"/>
</dbReference>
<accession>A0A1M5C7L3</accession>
<gene>
    <name evidence="1" type="ORF">SAMN05443144_109127</name>
</gene>
<evidence type="ECO:0000313" key="1">
    <source>
        <dbReference type="EMBL" id="SHF50646.1"/>
    </source>
</evidence>
<keyword evidence="2" id="KW-1185">Reference proteome</keyword>
<sequence>MIKKILAQFSNDWDLLIILTLYLIATQLL</sequence>
<proteinExistence type="predicted"/>
<protein>
    <submittedName>
        <fullName evidence="1">Uncharacterized protein</fullName>
    </submittedName>
</protein>
<evidence type="ECO:0000313" key="2">
    <source>
        <dbReference type="Proteomes" id="UP000184041"/>
    </source>
</evidence>
<organism evidence="1 2">
    <name type="scientific">Fodinibius roseus</name>
    <dbReference type="NCBI Taxonomy" id="1194090"/>
    <lineage>
        <taxon>Bacteria</taxon>
        <taxon>Pseudomonadati</taxon>
        <taxon>Balneolota</taxon>
        <taxon>Balneolia</taxon>
        <taxon>Balneolales</taxon>
        <taxon>Balneolaceae</taxon>
        <taxon>Fodinibius</taxon>
    </lineage>
</organism>
<dbReference type="AlphaFoldDB" id="A0A1M5C7L3"/>
<reference evidence="1 2" key="1">
    <citation type="submission" date="2016-11" db="EMBL/GenBank/DDBJ databases">
        <authorList>
            <person name="Jaros S."/>
            <person name="Januszkiewicz K."/>
            <person name="Wedrychowicz H."/>
        </authorList>
    </citation>
    <scope>NUCLEOTIDE SEQUENCE [LARGE SCALE GENOMIC DNA]</scope>
    <source>
        <strain evidence="1 2">DSM 21986</strain>
    </source>
</reference>
<name>A0A1M5C7L3_9BACT</name>
<dbReference type="Proteomes" id="UP000184041">
    <property type="component" value="Unassembled WGS sequence"/>
</dbReference>